<keyword evidence="2" id="KW-1185">Reference proteome</keyword>
<name>A0A0D9VRP0_9ORYZ</name>
<dbReference type="Proteomes" id="UP000032180">
    <property type="component" value="Chromosome 3"/>
</dbReference>
<evidence type="ECO:0000313" key="2">
    <source>
        <dbReference type="Proteomes" id="UP000032180"/>
    </source>
</evidence>
<reference evidence="2" key="2">
    <citation type="submission" date="2013-12" db="EMBL/GenBank/DDBJ databases">
        <authorList>
            <person name="Yu Y."/>
            <person name="Lee S."/>
            <person name="de Baynast K."/>
            <person name="Wissotski M."/>
            <person name="Liu L."/>
            <person name="Talag J."/>
            <person name="Goicoechea J."/>
            <person name="Angelova A."/>
            <person name="Jetty R."/>
            <person name="Kudrna D."/>
            <person name="Golser W."/>
            <person name="Rivera L."/>
            <person name="Zhang J."/>
            <person name="Wing R."/>
        </authorList>
    </citation>
    <scope>NUCLEOTIDE SEQUENCE</scope>
</reference>
<accession>A0A0D9VRP0</accession>
<dbReference type="HOGENOM" id="CLU_1322615_0_0_1"/>
<reference evidence="1 2" key="1">
    <citation type="submission" date="2012-08" db="EMBL/GenBank/DDBJ databases">
        <title>Oryza genome evolution.</title>
        <authorList>
            <person name="Wing R.A."/>
        </authorList>
    </citation>
    <scope>NUCLEOTIDE SEQUENCE</scope>
</reference>
<dbReference type="Gramene" id="LPERR03G08790.1">
    <property type="protein sequence ID" value="LPERR03G08790.1"/>
    <property type="gene ID" value="LPERR03G08790"/>
</dbReference>
<protein>
    <submittedName>
        <fullName evidence="1">Uncharacterized protein</fullName>
    </submittedName>
</protein>
<sequence length="208" mass="22707">MEEEEERKGIKGYERKNGLAIPRPGTRKSATLRPRCYWPAIPVTAAAIPTADTDAHPLDPARACRIPNVLQRGGARERLGAAAVEVDTDGMRECGRHRRSASGSTWRHTREKGTVVDIAGRQRGLAALPCVHPVIFNGDDDGRIRRRWAWGGRICRLRLRGVVVAVAVVRGLSPALLLTVGTREGRGAVVSRGAERGARDLRDNDDTV</sequence>
<reference evidence="1" key="3">
    <citation type="submission" date="2015-04" db="UniProtKB">
        <authorList>
            <consortium name="EnsemblPlants"/>
        </authorList>
    </citation>
    <scope>IDENTIFICATION</scope>
</reference>
<dbReference type="AlphaFoldDB" id="A0A0D9VRP0"/>
<proteinExistence type="predicted"/>
<organism evidence="1 2">
    <name type="scientific">Leersia perrieri</name>
    <dbReference type="NCBI Taxonomy" id="77586"/>
    <lineage>
        <taxon>Eukaryota</taxon>
        <taxon>Viridiplantae</taxon>
        <taxon>Streptophyta</taxon>
        <taxon>Embryophyta</taxon>
        <taxon>Tracheophyta</taxon>
        <taxon>Spermatophyta</taxon>
        <taxon>Magnoliopsida</taxon>
        <taxon>Liliopsida</taxon>
        <taxon>Poales</taxon>
        <taxon>Poaceae</taxon>
        <taxon>BOP clade</taxon>
        <taxon>Oryzoideae</taxon>
        <taxon>Oryzeae</taxon>
        <taxon>Oryzinae</taxon>
        <taxon>Leersia</taxon>
    </lineage>
</organism>
<dbReference type="EnsemblPlants" id="LPERR03G08790.1">
    <property type="protein sequence ID" value="LPERR03G08790.1"/>
    <property type="gene ID" value="LPERR03G08790"/>
</dbReference>
<evidence type="ECO:0000313" key="1">
    <source>
        <dbReference type="EnsemblPlants" id="LPERR03G08790.1"/>
    </source>
</evidence>